<accession>A0A2S7UAK0</accession>
<comment type="caution">
    <text evidence="1">The sequence shown here is derived from an EMBL/GenBank/DDBJ whole genome shotgun (WGS) entry which is preliminary data.</text>
</comment>
<evidence type="ECO:0000313" key="1">
    <source>
        <dbReference type="EMBL" id="PQJ31434.1"/>
    </source>
</evidence>
<proteinExistence type="predicted"/>
<gene>
    <name evidence="1" type="ORF">BST92_05630</name>
</gene>
<protein>
    <submittedName>
        <fullName evidence="1">Uncharacterized protein</fullName>
    </submittedName>
</protein>
<sequence>MSLKKEYGHVENGFGNFVPVESDTDYSAINDVPVDTTTIGMMHSHFNNFATGNIHPETGDPEIIKPIKIQSPKDVQLFLVLLRNAANNNIPLKKVYLTMVSSSGVYTLKYDGNANNIPAGGSTNGLTAEKFEKKFIEYIKKYKNERGLLKFMKDEMGISNVSLYRTMNNGNTKKYYLEGDKDKLKKDVCHED</sequence>
<dbReference type="Proteomes" id="UP000239747">
    <property type="component" value="Unassembled WGS sequence"/>
</dbReference>
<name>A0A2S7UAK0_9FLAO</name>
<dbReference type="AlphaFoldDB" id="A0A2S7UAK0"/>
<reference evidence="1 2" key="1">
    <citation type="submission" date="2017-01" db="EMBL/GenBank/DDBJ databases">
        <title>Trade-off between light-utilization and light-protection in marine flavobacteria.</title>
        <authorList>
            <person name="Kumagai Y."/>
            <person name="Yoshizawa S."/>
            <person name="Kogure K."/>
            <person name="Iwasaki W."/>
        </authorList>
    </citation>
    <scope>NUCLEOTIDE SEQUENCE [LARGE SCALE GENOMIC DNA]</scope>
    <source>
        <strain evidence="1 2">KCTC 32109</strain>
    </source>
</reference>
<evidence type="ECO:0000313" key="2">
    <source>
        <dbReference type="Proteomes" id="UP000239747"/>
    </source>
</evidence>
<keyword evidence="2" id="KW-1185">Reference proteome</keyword>
<organism evidence="1 2">
    <name type="scientific">Nonlabens arenilitoris</name>
    <dbReference type="NCBI Taxonomy" id="1217969"/>
    <lineage>
        <taxon>Bacteria</taxon>
        <taxon>Pseudomonadati</taxon>
        <taxon>Bacteroidota</taxon>
        <taxon>Flavobacteriia</taxon>
        <taxon>Flavobacteriales</taxon>
        <taxon>Flavobacteriaceae</taxon>
        <taxon>Nonlabens</taxon>
    </lineage>
</organism>
<dbReference type="EMBL" id="MTPW01000001">
    <property type="protein sequence ID" value="PQJ31434.1"/>
    <property type="molecule type" value="Genomic_DNA"/>
</dbReference>